<dbReference type="AlphaFoldDB" id="W2V285"/>
<evidence type="ECO:0000256" key="3">
    <source>
        <dbReference type="ARBA" id="ARBA00022475"/>
    </source>
</evidence>
<dbReference type="EMBL" id="AXCJ01000002">
    <property type="protein sequence ID" value="ETO91568.1"/>
    <property type="molecule type" value="Genomic_DNA"/>
</dbReference>
<sequence length="497" mass="58905">MKRLDTYNNKYFRICIGGILGLFLNYAFVPINSSMILCCVLSLLYYLVLKCESGKECFFLGTCFGFAFFLYNLYWLYYPVKDNSTLWLVACLPLLFLYLGIYYGLVCVVFFFSYWKNIFVFALYIMFAEWLRGHIIIPFPWNILGYTYNKYFFIRQLNYYFGIYILTYFVVLYSLIPIGLIQSHRKYRFVFIFIFITSFLCLLSFTKVYIIDKYLIFESDSDTNIAIVQPGSDCKTYSIDCRRERYYRTLFLTKYILRHYNKIDIIIWPEGVLFDSNIDLQFLGDALLIRGYMRRVSQDMFNSVIFLNSNSDIIAGYDKFHLVPFGEYIPMHGVFGTKNIFLFGLTPGEQSYKYITLDGYDLPGVYTNICYEAIFSDRIDYTMPGRWLLNITNDSFYANSHEHKYHVEMSRIRAIEMGKPMIRAALNGISAIIDHQGTMLHHLEFKQSDYIVEKIPSMSVDSVYMKIYILVHRFICYVSILVIILNYLMFCRNYEKR</sequence>
<keyword evidence="6 9" id="KW-1133">Transmembrane helix</keyword>
<proteinExistence type="inferred from homology"/>
<feature type="transmembrane region" description="Helical" evidence="9">
    <location>
        <begin position="34"/>
        <end position="51"/>
    </location>
</feature>
<evidence type="ECO:0000256" key="6">
    <source>
        <dbReference type="ARBA" id="ARBA00022989"/>
    </source>
</evidence>
<dbReference type="Pfam" id="PF00795">
    <property type="entry name" value="CN_hydrolase"/>
    <property type="match status" value="1"/>
</dbReference>
<evidence type="ECO:0000313" key="12">
    <source>
        <dbReference type="Proteomes" id="UP000018951"/>
    </source>
</evidence>
<evidence type="ECO:0000256" key="7">
    <source>
        <dbReference type="ARBA" id="ARBA00023136"/>
    </source>
</evidence>
<feature type="transmembrane region" description="Helical" evidence="9">
    <location>
        <begin position="188"/>
        <end position="210"/>
    </location>
</feature>
<dbReference type="InterPro" id="IPR004563">
    <property type="entry name" value="Apolipo_AcylTrfase"/>
</dbReference>
<dbReference type="GO" id="GO:0005886">
    <property type="term" value="C:plasma membrane"/>
    <property type="evidence" value="ECO:0007669"/>
    <property type="project" value="UniProtKB-SubCell"/>
</dbReference>
<comment type="caution">
    <text evidence="11">The sequence shown here is derived from an EMBL/GenBank/DDBJ whole genome shotgun (WGS) entry which is preliminary data.</text>
</comment>
<dbReference type="GO" id="GO:0042158">
    <property type="term" value="P:lipoprotein biosynthetic process"/>
    <property type="evidence" value="ECO:0007669"/>
    <property type="project" value="UniProtKB-UniRule"/>
</dbReference>
<feature type="transmembrane region" description="Helical" evidence="9">
    <location>
        <begin position="467"/>
        <end position="490"/>
    </location>
</feature>
<keyword evidence="7 9" id="KW-0472">Membrane</keyword>
<keyword evidence="4 9" id="KW-0808">Transferase</keyword>
<evidence type="ECO:0000256" key="2">
    <source>
        <dbReference type="ARBA" id="ARBA00010065"/>
    </source>
</evidence>
<feature type="transmembrane region" description="Helical" evidence="9">
    <location>
        <begin position="58"/>
        <end position="78"/>
    </location>
</feature>
<reference evidence="11 12" key="1">
    <citation type="journal article" date="2013" name="PLoS ONE">
        <title>Bacterial endosymbiosis in a chordate host: long-term co-evolution and conservation of secondary metabolism.</title>
        <authorList>
            <person name="Kwan J.C."/>
            <person name="Schmidt E.W."/>
        </authorList>
    </citation>
    <scope>NUCLEOTIDE SEQUENCE [LARGE SCALE GENOMIC DNA]</scope>
    <source>
        <strain evidence="12">L6</strain>
    </source>
</reference>
<dbReference type="PANTHER" id="PTHR38686">
    <property type="entry name" value="APOLIPOPROTEIN N-ACYLTRANSFERASE"/>
    <property type="match status" value="1"/>
</dbReference>
<comment type="subcellular location">
    <subcellularLocation>
        <location evidence="1 9">Cell membrane</location>
        <topology evidence="1 9">Multi-pass membrane protein</topology>
    </subcellularLocation>
</comment>
<dbReference type="Gene3D" id="3.60.110.10">
    <property type="entry name" value="Carbon-nitrogen hydrolase"/>
    <property type="match status" value="1"/>
</dbReference>
<dbReference type="SUPFAM" id="SSF56317">
    <property type="entry name" value="Carbon-nitrogen hydrolase"/>
    <property type="match status" value="1"/>
</dbReference>
<keyword evidence="12" id="KW-1185">Reference proteome</keyword>
<dbReference type="UniPathway" id="UPA00666"/>
<dbReference type="CDD" id="cd07571">
    <property type="entry name" value="ALP_N-acyl_transferase"/>
    <property type="match status" value="1"/>
</dbReference>
<dbReference type="STRING" id="1401685.P857_15"/>
<comment type="similarity">
    <text evidence="2 9">Belongs to the CN hydrolase family. Apolipoprotein N-acyltransferase subfamily.</text>
</comment>
<dbReference type="PANTHER" id="PTHR38686:SF1">
    <property type="entry name" value="APOLIPOPROTEIN N-ACYLTRANSFERASE"/>
    <property type="match status" value="1"/>
</dbReference>
<evidence type="ECO:0000259" key="10">
    <source>
        <dbReference type="PROSITE" id="PS50263"/>
    </source>
</evidence>
<dbReference type="InterPro" id="IPR036526">
    <property type="entry name" value="C-N_Hydrolase_sf"/>
</dbReference>
<evidence type="ECO:0000313" key="11">
    <source>
        <dbReference type="EMBL" id="ETO91568.1"/>
    </source>
</evidence>
<evidence type="ECO:0000256" key="1">
    <source>
        <dbReference type="ARBA" id="ARBA00004651"/>
    </source>
</evidence>
<dbReference type="PROSITE" id="PS50263">
    <property type="entry name" value="CN_HYDROLASE"/>
    <property type="match status" value="1"/>
</dbReference>
<evidence type="ECO:0000256" key="9">
    <source>
        <dbReference type="HAMAP-Rule" id="MF_01148"/>
    </source>
</evidence>
<dbReference type="NCBIfam" id="TIGR00546">
    <property type="entry name" value="lnt"/>
    <property type="match status" value="1"/>
</dbReference>
<feature type="domain" description="CN hydrolase" evidence="10">
    <location>
        <begin position="223"/>
        <end position="457"/>
    </location>
</feature>
<feature type="transmembrane region" description="Helical" evidence="9">
    <location>
        <begin position="118"/>
        <end position="137"/>
    </location>
</feature>
<comment type="catalytic activity">
    <reaction evidence="9">
        <text>N-terminal S-1,2-diacyl-sn-glyceryl-L-cysteinyl-[lipoprotein] + a glycerophospholipid = N-acyl-S-1,2-diacyl-sn-glyceryl-L-cysteinyl-[lipoprotein] + a 2-acyl-sn-glycero-3-phospholipid + H(+)</text>
        <dbReference type="Rhea" id="RHEA:48228"/>
        <dbReference type="Rhea" id="RHEA-COMP:14681"/>
        <dbReference type="Rhea" id="RHEA-COMP:14684"/>
        <dbReference type="ChEBI" id="CHEBI:15378"/>
        <dbReference type="ChEBI" id="CHEBI:136912"/>
        <dbReference type="ChEBI" id="CHEBI:140656"/>
        <dbReference type="ChEBI" id="CHEBI:140657"/>
        <dbReference type="ChEBI" id="CHEBI:140660"/>
        <dbReference type="EC" id="2.3.1.269"/>
    </reaction>
</comment>
<organism evidence="11 12">
    <name type="scientific">Candidatus Xenolissoclinum pacificiensis L6</name>
    <dbReference type="NCBI Taxonomy" id="1401685"/>
    <lineage>
        <taxon>Bacteria</taxon>
        <taxon>Pseudomonadati</taxon>
        <taxon>Pseudomonadota</taxon>
        <taxon>Alphaproteobacteria</taxon>
        <taxon>Rickettsiales</taxon>
        <taxon>Anaplasmataceae</taxon>
        <taxon>Candidatus Xenolissoclinum</taxon>
    </lineage>
</organism>
<evidence type="ECO:0000256" key="5">
    <source>
        <dbReference type="ARBA" id="ARBA00022692"/>
    </source>
</evidence>
<comment type="function">
    <text evidence="9">Catalyzes the phospholipid dependent N-acylation of the N-terminal cysteine of apolipoprotein, the last step in lipoprotein maturation.</text>
</comment>
<evidence type="ECO:0000256" key="4">
    <source>
        <dbReference type="ARBA" id="ARBA00022679"/>
    </source>
</evidence>
<evidence type="ECO:0000256" key="8">
    <source>
        <dbReference type="ARBA" id="ARBA00023315"/>
    </source>
</evidence>
<keyword evidence="3 9" id="KW-1003">Cell membrane</keyword>
<feature type="transmembrane region" description="Helical" evidence="9">
    <location>
        <begin position="157"/>
        <end position="176"/>
    </location>
</feature>
<dbReference type="HAMAP" id="MF_01148">
    <property type="entry name" value="Lnt"/>
    <property type="match status" value="1"/>
</dbReference>
<feature type="transmembrane region" description="Helical" evidence="9">
    <location>
        <begin position="12"/>
        <end position="28"/>
    </location>
</feature>
<feature type="transmembrane region" description="Helical" evidence="9">
    <location>
        <begin position="84"/>
        <end position="111"/>
    </location>
</feature>
<dbReference type="InterPro" id="IPR045378">
    <property type="entry name" value="LNT_N"/>
</dbReference>
<dbReference type="Pfam" id="PF20154">
    <property type="entry name" value="LNT_N"/>
    <property type="match status" value="1"/>
</dbReference>
<protein>
    <recommendedName>
        <fullName evidence="9">Apolipoprotein N-acyltransferase</fullName>
        <shortName evidence="9">ALP N-acyltransferase</shortName>
        <ecNumber evidence="9">2.3.1.269</ecNumber>
    </recommendedName>
</protein>
<gene>
    <name evidence="9 11" type="primary">lnt</name>
    <name evidence="11" type="ORF">P857_15</name>
</gene>
<dbReference type="GO" id="GO:0016410">
    <property type="term" value="F:N-acyltransferase activity"/>
    <property type="evidence" value="ECO:0007669"/>
    <property type="project" value="UniProtKB-UniRule"/>
</dbReference>
<comment type="pathway">
    <text evidence="9">Protein modification; lipoprotein biosynthesis (N-acyl transfer).</text>
</comment>
<dbReference type="EC" id="2.3.1.269" evidence="9"/>
<keyword evidence="5 9" id="KW-0812">Transmembrane</keyword>
<dbReference type="Proteomes" id="UP000018951">
    <property type="component" value="Unassembled WGS sequence"/>
</dbReference>
<dbReference type="InterPro" id="IPR003010">
    <property type="entry name" value="C-N_Hydrolase"/>
</dbReference>
<accession>W2V285</accession>
<name>W2V285_9RICK</name>
<keyword evidence="8 9" id="KW-0012">Acyltransferase</keyword>